<keyword evidence="2" id="KW-1185">Reference proteome</keyword>
<evidence type="ECO:0000313" key="1">
    <source>
        <dbReference type="EMBL" id="CAI5772715.1"/>
    </source>
</evidence>
<sequence>MKLSCIMKKDRNELYTPVSASVARIFMAADSLTLGSSAEHHGSVPKSRHFLFHSTIETQMPKERE</sequence>
<evidence type="ECO:0000313" key="2">
    <source>
        <dbReference type="Proteomes" id="UP001178461"/>
    </source>
</evidence>
<name>A0AA35K6U5_9SAUR</name>
<reference evidence="1" key="1">
    <citation type="submission" date="2022-12" db="EMBL/GenBank/DDBJ databases">
        <authorList>
            <person name="Alioto T."/>
            <person name="Alioto T."/>
            <person name="Gomez Garrido J."/>
        </authorList>
    </citation>
    <scope>NUCLEOTIDE SEQUENCE</scope>
</reference>
<dbReference type="AlphaFoldDB" id="A0AA35K6U5"/>
<dbReference type="EMBL" id="OX395129">
    <property type="protein sequence ID" value="CAI5772715.1"/>
    <property type="molecule type" value="Genomic_DNA"/>
</dbReference>
<gene>
    <name evidence="1" type="ORF">PODLI_1B004067</name>
</gene>
<dbReference type="Proteomes" id="UP001178461">
    <property type="component" value="Chromosome 4"/>
</dbReference>
<accession>A0AA35K6U5</accession>
<protein>
    <submittedName>
        <fullName evidence="1">Uncharacterized protein</fullName>
    </submittedName>
</protein>
<proteinExistence type="predicted"/>
<organism evidence="1 2">
    <name type="scientific">Podarcis lilfordi</name>
    <name type="common">Lilford's wall lizard</name>
    <dbReference type="NCBI Taxonomy" id="74358"/>
    <lineage>
        <taxon>Eukaryota</taxon>
        <taxon>Metazoa</taxon>
        <taxon>Chordata</taxon>
        <taxon>Craniata</taxon>
        <taxon>Vertebrata</taxon>
        <taxon>Euteleostomi</taxon>
        <taxon>Lepidosauria</taxon>
        <taxon>Squamata</taxon>
        <taxon>Bifurcata</taxon>
        <taxon>Unidentata</taxon>
        <taxon>Episquamata</taxon>
        <taxon>Laterata</taxon>
        <taxon>Lacertibaenia</taxon>
        <taxon>Lacertidae</taxon>
        <taxon>Podarcis</taxon>
    </lineage>
</organism>